<protein>
    <submittedName>
        <fullName evidence="2">Uncharacterized protein</fullName>
    </submittedName>
</protein>
<evidence type="ECO:0000313" key="3">
    <source>
        <dbReference type="Proteomes" id="UP000800040"/>
    </source>
</evidence>
<keyword evidence="3" id="KW-1185">Reference proteome</keyword>
<reference evidence="2" key="1">
    <citation type="submission" date="2020-01" db="EMBL/GenBank/DDBJ databases">
        <authorList>
            <consortium name="DOE Joint Genome Institute"/>
            <person name="Haridas S."/>
            <person name="Albert R."/>
            <person name="Binder M."/>
            <person name="Bloem J."/>
            <person name="Labutti K."/>
            <person name="Salamov A."/>
            <person name="Andreopoulos B."/>
            <person name="Baker S.E."/>
            <person name="Barry K."/>
            <person name="Bills G."/>
            <person name="Bluhm B.H."/>
            <person name="Cannon C."/>
            <person name="Castanera R."/>
            <person name="Culley D.E."/>
            <person name="Daum C."/>
            <person name="Ezra D."/>
            <person name="Gonzalez J.B."/>
            <person name="Henrissat B."/>
            <person name="Kuo A."/>
            <person name="Liang C."/>
            <person name="Lipzen A."/>
            <person name="Lutzoni F."/>
            <person name="Magnuson J."/>
            <person name="Mondo S."/>
            <person name="Nolan M."/>
            <person name="Ohm R."/>
            <person name="Pangilinan J."/>
            <person name="Park H.-J."/>
            <person name="Ramirez L."/>
            <person name="Alfaro M."/>
            <person name="Sun H."/>
            <person name="Tritt A."/>
            <person name="Yoshinaga Y."/>
            <person name="Zwiers L.-H."/>
            <person name="Turgeon B.G."/>
            <person name="Goodwin S.B."/>
            <person name="Spatafora J.W."/>
            <person name="Crous P.W."/>
            <person name="Grigoriev I.V."/>
        </authorList>
    </citation>
    <scope>NUCLEOTIDE SEQUENCE</scope>
    <source>
        <strain evidence="2">P77</strain>
    </source>
</reference>
<accession>A0A6A5KLR2</accession>
<gene>
    <name evidence="2" type="ORF">BDW02DRAFT_614079</name>
</gene>
<organism evidence="2 3">
    <name type="scientific">Decorospora gaudefroyi</name>
    <dbReference type="NCBI Taxonomy" id="184978"/>
    <lineage>
        <taxon>Eukaryota</taxon>
        <taxon>Fungi</taxon>
        <taxon>Dikarya</taxon>
        <taxon>Ascomycota</taxon>
        <taxon>Pezizomycotina</taxon>
        <taxon>Dothideomycetes</taxon>
        <taxon>Pleosporomycetidae</taxon>
        <taxon>Pleosporales</taxon>
        <taxon>Pleosporineae</taxon>
        <taxon>Pleosporaceae</taxon>
        <taxon>Decorospora</taxon>
    </lineage>
</organism>
<name>A0A6A5KLR2_9PLEO</name>
<dbReference type="AlphaFoldDB" id="A0A6A5KLR2"/>
<proteinExistence type="predicted"/>
<sequence length="185" mass="20572">MLDADQATSSQALTQDRAKQPQSVQASQALLAAFASFTPPPARPRCHRNIRLRHQTAPPLCLLPGRVQARANCTTHPRASQYSSTAVAADQSPTVVDAVVLCKYGTRPQHGSCGDGRPLFCRGYVVGWGWPWQRLHSGRRLAVYFLHSFDASSQRHTDRLGRLRGHLRLVIRPLARAGSRWLCWT</sequence>
<dbReference type="EMBL" id="ML975268">
    <property type="protein sequence ID" value="KAF1836897.1"/>
    <property type="molecule type" value="Genomic_DNA"/>
</dbReference>
<feature type="region of interest" description="Disordered" evidence="1">
    <location>
        <begin position="1"/>
        <end position="21"/>
    </location>
</feature>
<dbReference type="Proteomes" id="UP000800040">
    <property type="component" value="Unassembled WGS sequence"/>
</dbReference>
<evidence type="ECO:0000313" key="2">
    <source>
        <dbReference type="EMBL" id="KAF1836897.1"/>
    </source>
</evidence>
<evidence type="ECO:0000256" key="1">
    <source>
        <dbReference type="SAM" id="MobiDB-lite"/>
    </source>
</evidence>